<protein>
    <recommendedName>
        <fullName evidence="3">Chemokine interleukin-8-like domain-containing protein</fullName>
    </recommendedName>
</protein>
<dbReference type="PANTHER" id="PTHR12015">
    <property type="entry name" value="SMALL INDUCIBLE CYTOKINE A"/>
    <property type="match status" value="1"/>
</dbReference>
<evidence type="ECO:0000256" key="1">
    <source>
        <dbReference type="ARBA" id="ARBA00022514"/>
    </source>
</evidence>
<keyword evidence="2" id="KW-0732">Signal</keyword>
<sequence length="110" mass="12486">MRLVLAFFTLLSVTTWRTGDCFANVNCVCYRWSTSKPRIENIEKYTEQTKRLCSIHAIVLHTKANKKICVDPGKDWVKNVIDKIDAKRIKKDEVKGTEGSAITDGPAIKD</sequence>
<gene>
    <name evidence="4" type="ORF">UPYG_G00294550</name>
</gene>
<name>A0ABD0W5E2_UMBPY</name>
<accession>A0ABD0W5E2</accession>
<dbReference type="PANTHER" id="PTHR12015:SF108">
    <property type="entry name" value="C-C MOTIF CHEMOKINE 20"/>
    <property type="match status" value="1"/>
</dbReference>
<evidence type="ECO:0000313" key="5">
    <source>
        <dbReference type="Proteomes" id="UP001557470"/>
    </source>
</evidence>
<evidence type="ECO:0000256" key="2">
    <source>
        <dbReference type="SAM" id="SignalP"/>
    </source>
</evidence>
<dbReference type="Gene3D" id="2.40.50.40">
    <property type="match status" value="1"/>
</dbReference>
<keyword evidence="5" id="KW-1185">Reference proteome</keyword>
<dbReference type="EMBL" id="JAGEUA010000009">
    <property type="protein sequence ID" value="KAL0966377.1"/>
    <property type="molecule type" value="Genomic_DNA"/>
</dbReference>
<keyword evidence="1" id="KW-0202">Cytokine</keyword>
<dbReference type="GO" id="GO:0005615">
    <property type="term" value="C:extracellular space"/>
    <property type="evidence" value="ECO:0007669"/>
    <property type="project" value="UniProtKB-KW"/>
</dbReference>
<dbReference type="Proteomes" id="UP001557470">
    <property type="component" value="Unassembled WGS sequence"/>
</dbReference>
<evidence type="ECO:0000259" key="3">
    <source>
        <dbReference type="SMART" id="SM00199"/>
    </source>
</evidence>
<dbReference type="InterPro" id="IPR036048">
    <property type="entry name" value="Interleukin_8-like_sf"/>
</dbReference>
<reference evidence="4 5" key="1">
    <citation type="submission" date="2024-06" db="EMBL/GenBank/DDBJ databases">
        <authorList>
            <person name="Pan Q."/>
            <person name="Wen M."/>
            <person name="Jouanno E."/>
            <person name="Zahm M."/>
            <person name="Klopp C."/>
            <person name="Cabau C."/>
            <person name="Louis A."/>
            <person name="Berthelot C."/>
            <person name="Parey E."/>
            <person name="Roest Crollius H."/>
            <person name="Montfort J."/>
            <person name="Robinson-Rechavi M."/>
            <person name="Bouchez O."/>
            <person name="Lampietro C."/>
            <person name="Lopez Roques C."/>
            <person name="Donnadieu C."/>
            <person name="Postlethwait J."/>
            <person name="Bobe J."/>
            <person name="Verreycken H."/>
            <person name="Guiguen Y."/>
        </authorList>
    </citation>
    <scope>NUCLEOTIDE SEQUENCE [LARGE SCALE GENOMIC DNA]</scope>
    <source>
        <strain evidence="4">Up_M1</strain>
        <tissue evidence="4">Testis</tissue>
    </source>
</reference>
<proteinExistence type="predicted"/>
<dbReference type="AlphaFoldDB" id="A0ABD0W5E2"/>
<organism evidence="4 5">
    <name type="scientific">Umbra pygmaea</name>
    <name type="common">Eastern mudminnow</name>
    <dbReference type="NCBI Taxonomy" id="75934"/>
    <lineage>
        <taxon>Eukaryota</taxon>
        <taxon>Metazoa</taxon>
        <taxon>Chordata</taxon>
        <taxon>Craniata</taxon>
        <taxon>Vertebrata</taxon>
        <taxon>Euteleostomi</taxon>
        <taxon>Actinopterygii</taxon>
        <taxon>Neopterygii</taxon>
        <taxon>Teleostei</taxon>
        <taxon>Protacanthopterygii</taxon>
        <taxon>Esociformes</taxon>
        <taxon>Umbridae</taxon>
        <taxon>Umbra</taxon>
    </lineage>
</organism>
<feature type="signal peptide" evidence="2">
    <location>
        <begin position="1"/>
        <end position="19"/>
    </location>
</feature>
<dbReference type="SUPFAM" id="SSF54117">
    <property type="entry name" value="Interleukin 8-like chemokines"/>
    <property type="match status" value="1"/>
</dbReference>
<evidence type="ECO:0000313" key="4">
    <source>
        <dbReference type="EMBL" id="KAL0966377.1"/>
    </source>
</evidence>
<dbReference type="GO" id="GO:0005125">
    <property type="term" value="F:cytokine activity"/>
    <property type="evidence" value="ECO:0007669"/>
    <property type="project" value="UniProtKB-KW"/>
</dbReference>
<comment type="caution">
    <text evidence="4">The sequence shown here is derived from an EMBL/GenBank/DDBJ whole genome shotgun (WGS) entry which is preliminary data.</text>
</comment>
<dbReference type="InterPro" id="IPR039809">
    <property type="entry name" value="Chemokine_b/g/d"/>
</dbReference>
<dbReference type="InterPro" id="IPR001811">
    <property type="entry name" value="Chemokine_IL8-like_dom"/>
</dbReference>
<feature type="domain" description="Chemokine interleukin-8-like" evidence="3">
    <location>
        <begin position="24"/>
        <end position="84"/>
    </location>
</feature>
<dbReference type="SMART" id="SM00199">
    <property type="entry name" value="SCY"/>
    <property type="match status" value="1"/>
</dbReference>
<dbReference type="Pfam" id="PF00048">
    <property type="entry name" value="IL8"/>
    <property type="match status" value="1"/>
</dbReference>
<dbReference type="CDD" id="cd00169">
    <property type="entry name" value="Chemokine"/>
    <property type="match status" value="1"/>
</dbReference>
<feature type="chain" id="PRO_5044803280" description="Chemokine interleukin-8-like domain-containing protein" evidence="2">
    <location>
        <begin position="20"/>
        <end position="110"/>
    </location>
</feature>